<name>A0A8D9EZM9_9HEMI</name>
<evidence type="ECO:0000313" key="1">
    <source>
        <dbReference type="EMBL" id="CAG6772288.1"/>
    </source>
</evidence>
<organism evidence="1">
    <name type="scientific">Cacopsylla melanoneura</name>
    <dbReference type="NCBI Taxonomy" id="428564"/>
    <lineage>
        <taxon>Eukaryota</taxon>
        <taxon>Metazoa</taxon>
        <taxon>Ecdysozoa</taxon>
        <taxon>Arthropoda</taxon>
        <taxon>Hexapoda</taxon>
        <taxon>Insecta</taxon>
        <taxon>Pterygota</taxon>
        <taxon>Neoptera</taxon>
        <taxon>Paraneoptera</taxon>
        <taxon>Hemiptera</taxon>
        <taxon>Sternorrhyncha</taxon>
        <taxon>Psylloidea</taxon>
        <taxon>Psyllidae</taxon>
        <taxon>Psyllinae</taxon>
        <taxon>Cacopsylla</taxon>
    </lineage>
</organism>
<dbReference type="EMBL" id="HBUF01587432">
    <property type="protein sequence ID" value="CAG6772288.1"/>
    <property type="molecule type" value="Transcribed_RNA"/>
</dbReference>
<protein>
    <submittedName>
        <fullName evidence="1">Uncharacterized protein</fullName>
    </submittedName>
</protein>
<dbReference type="AlphaFoldDB" id="A0A8D9EZM9"/>
<proteinExistence type="predicted"/>
<sequence>MSSVISEINSKYFSISKLFWENAHLTLKFSSTKAEICFIWRSNNCINYGEKGSYFCSHFILILRLLYQYTFMNPLYLTRNLNSKILSSKKKKKKKNSDKNHIN</sequence>
<accession>A0A8D9EZM9</accession>
<reference evidence="1" key="1">
    <citation type="submission" date="2021-05" db="EMBL/GenBank/DDBJ databases">
        <authorList>
            <person name="Alioto T."/>
            <person name="Alioto T."/>
            <person name="Gomez Garrido J."/>
        </authorList>
    </citation>
    <scope>NUCLEOTIDE SEQUENCE</scope>
</reference>